<keyword evidence="3" id="KW-0809">Transit peptide</keyword>
<evidence type="ECO:0000256" key="6">
    <source>
        <dbReference type="SAM" id="Phobius"/>
    </source>
</evidence>
<dbReference type="Pfam" id="PF04280">
    <property type="entry name" value="Tim44"/>
    <property type="match status" value="1"/>
</dbReference>
<dbReference type="Proteomes" id="UP000253941">
    <property type="component" value="Unassembled WGS sequence"/>
</dbReference>
<comment type="subcellular location">
    <subcellularLocation>
        <location evidence="1">Membrane</location>
    </subcellularLocation>
</comment>
<evidence type="ECO:0000256" key="5">
    <source>
        <dbReference type="SAM" id="MobiDB-lite"/>
    </source>
</evidence>
<dbReference type="RefSeq" id="WP_114580531.1">
    <property type="nucleotide sequence ID" value="NZ_QPMH01000002.1"/>
</dbReference>
<comment type="caution">
    <text evidence="8">The sequence shown here is derived from an EMBL/GenBank/DDBJ whole genome shotgun (WGS) entry which is preliminary data.</text>
</comment>
<keyword evidence="4 6" id="KW-0472">Membrane</keyword>
<feature type="domain" description="Tim44-like" evidence="7">
    <location>
        <begin position="88"/>
        <end position="234"/>
    </location>
</feature>
<evidence type="ECO:0000259" key="7">
    <source>
        <dbReference type="SMART" id="SM00978"/>
    </source>
</evidence>
<dbReference type="EMBL" id="QPMH01000002">
    <property type="protein sequence ID" value="RDD63275.1"/>
    <property type="molecule type" value="Genomic_DNA"/>
</dbReference>
<evidence type="ECO:0000256" key="1">
    <source>
        <dbReference type="ARBA" id="ARBA00004370"/>
    </source>
</evidence>
<feature type="compositionally biased region" description="Polar residues" evidence="5">
    <location>
        <begin position="39"/>
        <end position="51"/>
    </location>
</feature>
<feature type="region of interest" description="Disordered" evidence="5">
    <location>
        <begin position="31"/>
        <end position="70"/>
    </location>
</feature>
<evidence type="ECO:0000256" key="3">
    <source>
        <dbReference type="ARBA" id="ARBA00022946"/>
    </source>
</evidence>
<dbReference type="PANTHER" id="PTHR10721:SF1">
    <property type="entry name" value="MITOCHONDRIAL IMPORT INNER MEMBRANE TRANSLOCASE SUBUNIT TIM44"/>
    <property type="match status" value="1"/>
</dbReference>
<keyword evidence="6" id="KW-0812">Transmembrane</keyword>
<dbReference type="GO" id="GO:0051087">
    <property type="term" value="F:protein-folding chaperone binding"/>
    <property type="evidence" value="ECO:0007669"/>
    <property type="project" value="TreeGrafter"/>
</dbReference>
<evidence type="ECO:0000313" key="9">
    <source>
        <dbReference type="Proteomes" id="UP000253941"/>
    </source>
</evidence>
<dbReference type="GO" id="GO:0030150">
    <property type="term" value="P:protein import into mitochondrial matrix"/>
    <property type="evidence" value="ECO:0007669"/>
    <property type="project" value="TreeGrafter"/>
</dbReference>
<keyword evidence="6" id="KW-1133">Transmembrane helix</keyword>
<dbReference type="PANTHER" id="PTHR10721">
    <property type="entry name" value="MITOCHONDRIAL IMPORT INNER MEMBRANE TRANSLOCASE SUBUNIT TIM44"/>
    <property type="match status" value="1"/>
</dbReference>
<organism evidence="8 9">
    <name type="scientific">Ferruginivarius sediminum</name>
    <dbReference type="NCBI Taxonomy" id="2661937"/>
    <lineage>
        <taxon>Bacteria</taxon>
        <taxon>Pseudomonadati</taxon>
        <taxon>Pseudomonadota</taxon>
        <taxon>Alphaproteobacteria</taxon>
        <taxon>Rhodospirillales</taxon>
        <taxon>Rhodospirillaceae</taxon>
        <taxon>Ferruginivarius</taxon>
    </lineage>
</organism>
<accession>A0A369TFW6</accession>
<evidence type="ECO:0000256" key="4">
    <source>
        <dbReference type="ARBA" id="ARBA00023136"/>
    </source>
</evidence>
<dbReference type="AlphaFoldDB" id="A0A369TFW6"/>
<dbReference type="Gene3D" id="3.10.450.240">
    <property type="match status" value="1"/>
</dbReference>
<dbReference type="InterPro" id="IPR039544">
    <property type="entry name" value="Tim44-like"/>
</dbReference>
<proteinExistence type="inferred from homology"/>
<dbReference type="SMART" id="SM00978">
    <property type="entry name" value="Tim44"/>
    <property type="match status" value="1"/>
</dbReference>
<keyword evidence="9" id="KW-1185">Reference proteome</keyword>
<sequence>MGEGFQLFDIILFAAIAAFLVLRLRSVLGKRTGHEQRPSNDPFQQGQQKRPNGQDRDKVVPMPDRSRAEDGITDEELRKAAEKADTPLSAGLTQIKLADRDFDEDQFVQGARGAFEMVVNAYAEGDRKSLRQLLANDVYQDFEQAIEQRESAGQTLETTLVNIREAEIIEAELQGRTAFVTVKFVTEQINLLKDAEGNAVEGDPEHVSDVTDIWTFARNTRSRDPNWTLVATRSPE</sequence>
<reference evidence="8 9" key="1">
    <citation type="submission" date="2018-07" db="EMBL/GenBank/DDBJ databases">
        <title>Venubactetium sediminum gen. nov., sp. nov., isolated from a marine solar saltern.</title>
        <authorList>
            <person name="Wang S."/>
        </authorList>
    </citation>
    <scope>NUCLEOTIDE SEQUENCE [LARGE SCALE GENOMIC DNA]</scope>
    <source>
        <strain evidence="8 9">WD2A32</strain>
    </source>
</reference>
<dbReference type="InterPro" id="IPR032710">
    <property type="entry name" value="NTF2-like_dom_sf"/>
</dbReference>
<gene>
    <name evidence="8" type="ORF">DRB17_02145</name>
</gene>
<comment type="similarity">
    <text evidence="2">Belongs to the Tim44 family.</text>
</comment>
<dbReference type="InterPro" id="IPR007379">
    <property type="entry name" value="Tim44-like_dom"/>
</dbReference>
<dbReference type="PIRSF" id="PIRSF031890">
    <property type="entry name" value="UCP031890_transporter_Tim44"/>
    <property type="match status" value="1"/>
</dbReference>
<name>A0A369TFW6_9PROT</name>
<dbReference type="InterPro" id="IPR016985">
    <property type="entry name" value="UCP031890_Tim44-rel"/>
</dbReference>
<feature type="transmembrane region" description="Helical" evidence="6">
    <location>
        <begin position="6"/>
        <end position="24"/>
    </location>
</feature>
<dbReference type="NCBIfam" id="NF033779">
    <property type="entry name" value="Tim44_TimA_adap"/>
    <property type="match status" value="1"/>
</dbReference>
<dbReference type="SUPFAM" id="SSF54427">
    <property type="entry name" value="NTF2-like"/>
    <property type="match status" value="1"/>
</dbReference>
<dbReference type="GO" id="GO:0016020">
    <property type="term" value="C:membrane"/>
    <property type="evidence" value="ECO:0007669"/>
    <property type="project" value="UniProtKB-SubCell"/>
</dbReference>
<evidence type="ECO:0000256" key="2">
    <source>
        <dbReference type="ARBA" id="ARBA00009597"/>
    </source>
</evidence>
<feature type="compositionally biased region" description="Basic and acidic residues" evidence="5">
    <location>
        <begin position="52"/>
        <end position="70"/>
    </location>
</feature>
<protein>
    <submittedName>
        <fullName evidence="8">Tim44 domain-containing protein</fullName>
    </submittedName>
</protein>
<evidence type="ECO:0000313" key="8">
    <source>
        <dbReference type="EMBL" id="RDD63275.1"/>
    </source>
</evidence>